<organism evidence="4 5">
    <name type="scientific">Limihaloglobus sulfuriphilus</name>
    <dbReference type="NCBI Taxonomy" id="1851148"/>
    <lineage>
        <taxon>Bacteria</taxon>
        <taxon>Pseudomonadati</taxon>
        <taxon>Planctomycetota</taxon>
        <taxon>Phycisphaerae</taxon>
        <taxon>Sedimentisphaerales</taxon>
        <taxon>Sedimentisphaeraceae</taxon>
        <taxon>Limihaloglobus</taxon>
    </lineage>
</organism>
<dbReference type="PANTHER" id="PTHR43673">
    <property type="entry name" value="NAD(P)H NITROREDUCTASE YDGI-RELATED"/>
    <property type="match status" value="1"/>
</dbReference>
<sequence>MDLFEAIQKRHSYRGDYTDRQVSRDDLVKIVKAGLLAPSGKNCQTTRFVIVDDPDIIEKIKGMHPGNKAFQQAKAYILCVIDKAPEAIYEGFSFEVEDCAAAVENMLLSITALGYASVWIDGWLRVENRAEKIGQLLGVPEDKVVRIILPVGVAAEEKSQPEKLPLEKRASFNSWNL</sequence>
<reference evidence="5" key="1">
    <citation type="submission" date="2017-02" db="EMBL/GenBank/DDBJ databases">
        <title>Comparative genomics and description of representatives of a novel lineage of planctomycetes thriving in anoxic sediments.</title>
        <authorList>
            <person name="Spring S."/>
            <person name="Bunk B."/>
            <person name="Sproer C."/>
        </authorList>
    </citation>
    <scope>NUCLEOTIDE SEQUENCE [LARGE SCALE GENOMIC DNA]</scope>
    <source>
        <strain evidence="5">SM-Chi-D1</strain>
    </source>
</reference>
<gene>
    <name evidence="4" type="ORF">SMSP2_02726</name>
</gene>
<dbReference type="RefSeq" id="WP_146684545.1">
    <property type="nucleotide sequence ID" value="NZ_CP019646.1"/>
</dbReference>
<evidence type="ECO:0000259" key="3">
    <source>
        <dbReference type="Pfam" id="PF00881"/>
    </source>
</evidence>
<keyword evidence="5" id="KW-1185">Reference proteome</keyword>
<name>A0A1R7T655_9BACT</name>
<dbReference type="OrthoDB" id="9812105at2"/>
<dbReference type="CDD" id="cd02062">
    <property type="entry name" value="Nitro_FMN_reductase"/>
    <property type="match status" value="1"/>
</dbReference>
<proteinExistence type="inferred from homology"/>
<dbReference type="KEGG" id="pbas:SMSP2_02726"/>
<dbReference type="EMBL" id="CP019646">
    <property type="protein sequence ID" value="AQQ72343.1"/>
    <property type="molecule type" value="Genomic_DNA"/>
</dbReference>
<evidence type="ECO:0000256" key="2">
    <source>
        <dbReference type="ARBA" id="ARBA00023002"/>
    </source>
</evidence>
<comment type="similarity">
    <text evidence="1">Belongs to the nitroreductase family.</text>
</comment>
<protein>
    <submittedName>
        <fullName evidence="4">Nitroreductase A</fullName>
    </submittedName>
</protein>
<dbReference type="Pfam" id="PF00881">
    <property type="entry name" value="Nitroreductase"/>
    <property type="match status" value="1"/>
</dbReference>
<dbReference type="PANTHER" id="PTHR43673:SF10">
    <property type="entry name" value="NADH DEHYDROGENASE_NAD(P)H NITROREDUCTASE XCC3605-RELATED"/>
    <property type="match status" value="1"/>
</dbReference>
<dbReference type="AlphaFoldDB" id="A0A1R7T655"/>
<keyword evidence="2" id="KW-0560">Oxidoreductase</keyword>
<dbReference type="InterPro" id="IPR029479">
    <property type="entry name" value="Nitroreductase"/>
</dbReference>
<dbReference type="Proteomes" id="UP000188181">
    <property type="component" value="Chromosome"/>
</dbReference>
<evidence type="ECO:0000256" key="1">
    <source>
        <dbReference type="ARBA" id="ARBA00007118"/>
    </source>
</evidence>
<evidence type="ECO:0000313" key="4">
    <source>
        <dbReference type="EMBL" id="AQQ72343.1"/>
    </source>
</evidence>
<evidence type="ECO:0000313" key="5">
    <source>
        <dbReference type="Proteomes" id="UP000188181"/>
    </source>
</evidence>
<dbReference type="STRING" id="1851148.SMSP2_02726"/>
<dbReference type="GO" id="GO:0016491">
    <property type="term" value="F:oxidoreductase activity"/>
    <property type="evidence" value="ECO:0007669"/>
    <property type="project" value="UniProtKB-KW"/>
</dbReference>
<dbReference type="InterPro" id="IPR000415">
    <property type="entry name" value="Nitroreductase-like"/>
</dbReference>
<accession>A0A1R7T655</accession>
<dbReference type="Gene3D" id="3.40.109.10">
    <property type="entry name" value="NADH Oxidase"/>
    <property type="match status" value="1"/>
</dbReference>
<dbReference type="SUPFAM" id="SSF55469">
    <property type="entry name" value="FMN-dependent nitroreductase-like"/>
    <property type="match status" value="1"/>
</dbReference>
<feature type="domain" description="Nitroreductase" evidence="3">
    <location>
        <begin position="7"/>
        <end position="152"/>
    </location>
</feature>